<dbReference type="EMBL" id="CAKXZS010000024">
    <property type="protein sequence ID" value="CAH2402775.1"/>
    <property type="molecule type" value="Genomic_DNA"/>
</dbReference>
<evidence type="ECO:0000256" key="1">
    <source>
        <dbReference type="SAM" id="Phobius"/>
    </source>
</evidence>
<dbReference type="RefSeq" id="WP_254026289.1">
    <property type="nucleotide sequence ID" value="NZ_CAKXZS010000024.1"/>
</dbReference>
<protein>
    <submittedName>
        <fullName evidence="2">Uncharacterized protein</fullName>
    </submittedName>
</protein>
<feature type="transmembrane region" description="Helical" evidence="1">
    <location>
        <begin position="43"/>
        <end position="60"/>
    </location>
</feature>
<evidence type="ECO:0000313" key="3">
    <source>
        <dbReference type="Proteomes" id="UP001152604"/>
    </source>
</evidence>
<evidence type="ECO:0000313" key="2">
    <source>
        <dbReference type="EMBL" id="CAH2402775.1"/>
    </source>
</evidence>
<gene>
    <name evidence="2" type="ORF">MES4922_300045</name>
</gene>
<comment type="caution">
    <text evidence="2">The sequence shown here is derived from an EMBL/GenBank/DDBJ whole genome shotgun (WGS) entry which is preliminary data.</text>
</comment>
<keyword evidence="1" id="KW-0472">Membrane</keyword>
<keyword evidence="1" id="KW-0812">Transmembrane</keyword>
<keyword evidence="1" id="KW-1133">Transmembrane helix</keyword>
<name>A0ABN8JXM6_9HYPH</name>
<proteinExistence type="predicted"/>
<sequence>MVPWTDQRAVAVDRLKSPELALDAISHVSSPVAFRGSPVLGELIAWIGFFIVASGALGLHQESRCPEDTQ</sequence>
<reference evidence="2" key="1">
    <citation type="submission" date="2022-03" db="EMBL/GenBank/DDBJ databases">
        <authorList>
            <person name="Brunel B."/>
        </authorList>
    </citation>
    <scope>NUCLEOTIDE SEQUENCE</scope>
    <source>
        <strain evidence="2">STM4922sample</strain>
    </source>
</reference>
<keyword evidence="3" id="KW-1185">Reference proteome</keyword>
<organism evidence="2 3">
    <name type="scientific">Mesorhizobium ventifaucium</name>
    <dbReference type="NCBI Taxonomy" id="666020"/>
    <lineage>
        <taxon>Bacteria</taxon>
        <taxon>Pseudomonadati</taxon>
        <taxon>Pseudomonadota</taxon>
        <taxon>Alphaproteobacteria</taxon>
        <taxon>Hyphomicrobiales</taxon>
        <taxon>Phyllobacteriaceae</taxon>
        <taxon>Mesorhizobium</taxon>
    </lineage>
</organism>
<accession>A0ABN8JXM6</accession>
<dbReference type="Proteomes" id="UP001152604">
    <property type="component" value="Unassembled WGS sequence"/>
</dbReference>